<protein>
    <submittedName>
        <fullName evidence="1">Uncharacterized protein</fullName>
    </submittedName>
</protein>
<gene>
    <name evidence="1" type="ORF">Zmor_008830</name>
</gene>
<accession>A0AA38LZK0</accession>
<sequence>MTNEQIERAARIIAAALVHGTTTDPAYEAARLLDEQGLLAAAPADPFEAPGRNRPAASPAAVAALADCRRAKKIADDAQSLVTDLPGAPEVEAAGGEVKFVVHPRSLADWKQWLDRLGIGDARGRSTGAAMVVHCTYLGVRARLVGYGVPAMYSERNAAVYGRRVRS</sequence>
<evidence type="ECO:0000313" key="2">
    <source>
        <dbReference type="Proteomes" id="UP001168821"/>
    </source>
</evidence>
<proteinExistence type="predicted"/>
<comment type="caution">
    <text evidence="1">The sequence shown here is derived from an EMBL/GenBank/DDBJ whole genome shotgun (WGS) entry which is preliminary data.</text>
</comment>
<evidence type="ECO:0000313" key="1">
    <source>
        <dbReference type="EMBL" id="KAJ3617288.1"/>
    </source>
</evidence>
<organism evidence="1 2">
    <name type="scientific">Zophobas morio</name>
    <dbReference type="NCBI Taxonomy" id="2755281"/>
    <lineage>
        <taxon>Eukaryota</taxon>
        <taxon>Metazoa</taxon>
        <taxon>Ecdysozoa</taxon>
        <taxon>Arthropoda</taxon>
        <taxon>Hexapoda</taxon>
        <taxon>Insecta</taxon>
        <taxon>Pterygota</taxon>
        <taxon>Neoptera</taxon>
        <taxon>Endopterygota</taxon>
        <taxon>Coleoptera</taxon>
        <taxon>Polyphaga</taxon>
        <taxon>Cucujiformia</taxon>
        <taxon>Tenebrionidae</taxon>
        <taxon>Zophobas</taxon>
    </lineage>
</organism>
<keyword evidence="2" id="KW-1185">Reference proteome</keyword>
<name>A0AA38LZK0_9CUCU</name>
<reference evidence="1" key="1">
    <citation type="journal article" date="2023" name="G3 (Bethesda)">
        <title>Whole genome assemblies of Zophobas morio and Tenebrio molitor.</title>
        <authorList>
            <person name="Kaur S."/>
            <person name="Stinson S.A."/>
            <person name="diCenzo G.C."/>
        </authorList>
    </citation>
    <scope>NUCLEOTIDE SEQUENCE</scope>
    <source>
        <strain evidence="1">QUZm001</strain>
    </source>
</reference>
<dbReference type="Proteomes" id="UP001168821">
    <property type="component" value="Unassembled WGS sequence"/>
</dbReference>
<dbReference type="EMBL" id="JALNTZ010002462">
    <property type="protein sequence ID" value="KAJ3617288.1"/>
    <property type="molecule type" value="Genomic_DNA"/>
</dbReference>
<dbReference type="AlphaFoldDB" id="A0AA38LZK0"/>